<keyword evidence="11 18" id="KW-1133">Transmembrane helix</keyword>
<keyword evidence="5 18" id="KW-0812">Transmembrane</keyword>
<dbReference type="WBParaSite" id="BXY_1197000.1">
    <property type="protein sequence ID" value="BXY_1197000.1"/>
    <property type="gene ID" value="BXY_1197000"/>
</dbReference>
<dbReference type="GO" id="GO:0015421">
    <property type="term" value="F:ABC-type oligopeptide transporter activity"/>
    <property type="evidence" value="ECO:0007669"/>
    <property type="project" value="TreeGrafter"/>
</dbReference>
<dbReference type="GO" id="GO:0016887">
    <property type="term" value="F:ATP hydrolysis activity"/>
    <property type="evidence" value="ECO:0007669"/>
    <property type="project" value="InterPro"/>
</dbReference>
<keyword evidence="10" id="KW-0630">Potassium</keyword>
<dbReference type="PROSITE" id="PS50929">
    <property type="entry name" value="ABC_TM1F"/>
    <property type="match status" value="1"/>
</dbReference>
<keyword evidence="9" id="KW-0809">Transit peptide</keyword>
<name>A0A1I7SG06_BURXY</name>
<evidence type="ECO:0000256" key="8">
    <source>
        <dbReference type="ARBA" id="ARBA00022840"/>
    </source>
</evidence>
<dbReference type="PROSITE" id="PS50893">
    <property type="entry name" value="ABC_TRANSPORTER_2"/>
    <property type="match status" value="1"/>
</dbReference>
<evidence type="ECO:0000313" key="21">
    <source>
        <dbReference type="Proteomes" id="UP000095284"/>
    </source>
</evidence>
<evidence type="ECO:0000256" key="12">
    <source>
        <dbReference type="ARBA" id="ARBA00023065"/>
    </source>
</evidence>
<dbReference type="InterPro" id="IPR003439">
    <property type="entry name" value="ABC_transporter-like_ATP-bd"/>
</dbReference>
<protein>
    <recommendedName>
        <fullName evidence="15">Mitochondrial potassium channel ATP-binding subunit</fullName>
    </recommendedName>
    <alternativeName>
        <fullName evidence="17">ATP-binding cassette sub-family B member 8, mitochondrial</fullName>
    </alternativeName>
    <alternativeName>
        <fullName evidence="16">Mitochondrial sulfonylurea-receptor</fullName>
    </alternativeName>
</protein>
<keyword evidence="4" id="KW-0633">Potassium transport</keyword>
<proteinExistence type="inferred from homology"/>
<dbReference type="PANTHER" id="PTHR43394:SF17">
    <property type="entry name" value="MITOCHONDRIAL POTASSIUM CHANNEL ATP-BINDING SUBUNIT"/>
    <property type="match status" value="1"/>
</dbReference>
<feature type="transmembrane region" description="Helical" evidence="18">
    <location>
        <begin position="41"/>
        <end position="65"/>
    </location>
</feature>
<dbReference type="Proteomes" id="UP000095284">
    <property type="component" value="Unplaced"/>
</dbReference>
<dbReference type="CDD" id="cd18574">
    <property type="entry name" value="ABC_6TM_ABCB8_like"/>
    <property type="match status" value="1"/>
</dbReference>
<evidence type="ECO:0000256" key="15">
    <source>
        <dbReference type="ARBA" id="ARBA00040439"/>
    </source>
</evidence>
<comment type="similarity">
    <text evidence="2">Belongs to the ABC transporter superfamily. ABCB family. Multidrug resistance exporter (TC 3.A.1.201) subfamily.</text>
</comment>
<keyword evidence="13" id="KW-0496">Mitochondrion</keyword>
<dbReference type="eggNOG" id="KOG0058">
    <property type="taxonomic scope" value="Eukaryota"/>
</dbReference>
<dbReference type="GO" id="GO:0090374">
    <property type="term" value="P:oligopeptide export from mitochondrion"/>
    <property type="evidence" value="ECO:0007669"/>
    <property type="project" value="TreeGrafter"/>
</dbReference>
<keyword evidence="8" id="KW-0067">ATP-binding</keyword>
<dbReference type="Gene3D" id="3.40.50.300">
    <property type="entry name" value="P-loop containing nucleotide triphosphate hydrolases"/>
    <property type="match status" value="1"/>
</dbReference>
<evidence type="ECO:0000256" key="18">
    <source>
        <dbReference type="SAM" id="Phobius"/>
    </source>
</evidence>
<evidence type="ECO:0000256" key="7">
    <source>
        <dbReference type="ARBA" id="ARBA00022792"/>
    </source>
</evidence>
<evidence type="ECO:0000259" key="19">
    <source>
        <dbReference type="PROSITE" id="PS50893"/>
    </source>
</evidence>
<evidence type="ECO:0000256" key="11">
    <source>
        <dbReference type="ARBA" id="ARBA00022989"/>
    </source>
</evidence>
<dbReference type="GO" id="GO:0005743">
    <property type="term" value="C:mitochondrial inner membrane"/>
    <property type="evidence" value="ECO:0007669"/>
    <property type="project" value="UniProtKB-SubCell"/>
</dbReference>
<evidence type="ECO:0000256" key="1">
    <source>
        <dbReference type="ARBA" id="ARBA00004448"/>
    </source>
</evidence>
<sequence length="808" mass="89546">AAVLVAILNVRIPLQLGQLVNAISNFLGNKDPQHFQHINRAAINLLTSYIGQAVFTFGYISFLSIMGEKMAADLRVTLFQHLLQMPMSFYDKRKVSDLSERLNFDVQEFKSSFKLCVSQGLRTSTQIGGCLISLYLISPSLTLATAGLLPIVILVGTAWGSALRHLSNRSQQQTSMANALADEALYNIRTVKSFNTENYETELYAAELRKAEALSIALGHGIGAFQAASNIFLNGVVLGVLYGGTKLMLTTSELSAGDLMSFLVAAQTIQKSLTQLSVVFGAAIKGFQSLGRSLEYLRVDPERPTGRQKIPFHSLAGDVVLEKVNFSYETRPDVRVLDDLSLRIPAAHTTALCGPSGSGKSTITALLLHLYKPTSGGIYLDGKKYEDLSDEWLRSSAIGIISQEPTLFSTTIEENIRYGRPSATFEEIREAARLANADSFISAFPEGYNTRVGERGAQLSGGQKQRIAIARALLKNPPILILDEATSALDNESEALVQDALAKAMINRTVLVIAHRLSTIQNADKICVLKDGKMVEASNFGCLESSKVSFIKKNLIFDQFLPKISLATGPKASLSTEPGRHMCWPQAIFPLHFHQRLPAGTEVQFQYKIEDEKLFIQPKNLAEPQTPFVRADIDFDFKSLNNVALRAFIARFVENSTELVVDASNLAIESSDGKIISRPKFPALQKFLKKSDLDPRQARYLLTWPFSPCGAFNLEDYMANEETLVRFNYTLFPSKLRFNVQLFSSTELAHQCHLVPQKERTEAYCGVDLNSMETLNIRYFEEVVLSRIEWTPCSDPVMAYEIDLRNVG</sequence>
<feature type="domain" description="ABC transmembrane type-1" evidence="20">
    <location>
        <begin position="1"/>
        <end position="285"/>
    </location>
</feature>
<evidence type="ECO:0000256" key="4">
    <source>
        <dbReference type="ARBA" id="ARBA00022538"/>
    </source>
</evidence>
<dbReference type="InterPro" id="IPR011527">
    <property type="entry name" value="ABC1_TM_dom"/>
</dbReference>
<evidence type="ECO:0000256" key="16">
    <source>
        <dbReference type="ARBA" id="ARBA00041416"/>
    </source>
</evidence>
<evidence type="ECO:0000256" key="17">
    <source>
        <dbReference type="ARBA" id="ARBA00042968"/>
    </source>
</evidence>
<feature type="transmembrane region" description="Helical" evidence="18">
    <location>
        <begin position="141"/>
        <end position="162"/>
    </location>
</feature>
<keyword evidence="7" id="KW-0999">Mitochondrion inner membrane</keyword>
<dbReference type="InterPro" id="IPR039421">
    <property type="entry name" value="Type_1_exporter"/>
</dbReference>
<dbReference type="GO" id="GO:0006813">
    <property type="term" value="P:potassium ion transport"/>
    <property type="evidence" value="ECO:0007669"/>
    <property type="project" value="UniProtKB-KW"/>
</dbReference>
<evidence type="ECO:0000259" key="20">
    <source>
        <dbReference type="PROSITE" id="PS50929"/>
    </source>
</evidence>
<dbReference type="CDD" id="cd03249">
    <property type="entry name" value="ABC_MTABC3_MDL1_MDL2"/>
    <property type="match status" value="1"/>
</dbReference>
<dbReference type="SUPFAM" id="SSF52540">
    <property type="entry name" value="P-loop containing nucleoside triphosphate hydrolases"/>
    <property type="match status" value="1"/>
</dbReference>
<keyword evidence="6" id="KW-0547">Nucleotide-binding</keyword>
<evidence type="ECO:0000256" key="3">
    <source>
        <dbReference type="ARBA" id="ARBA00022448"/>
    </source>
</evidence>
<dbReference type="SMART" id="SM00382">
    <property type="entry name" value="AAA"/>
    <property type="match status" value="1"/>
</dbReference>
<evidence type="ECO:0000256" key="13">
    <source>
        <dbReference type="ARBA" id="ARBA00023128"/>
    </source>
</evidence>
<dbReference type="AlphaFoldDB" id="A0A1I7SG06"/>
<dbReference type="Gene3D" id="1.20.1560.10">
    <property type="entry name" value="ABC transporter type 1, transmembrane domain"/>
    <property type="match status" value="1"/>
</dbReference>
<keyword evidence="3" id="KW-0813">Transport</keyword>
<dbReference type="SUPFAM" id="SSF90123">
    <property type="entry name" value="ABC transporter transmembrane region"/>
    <property type="match status" value="1"/>
</dbReference>
<keyword evidence="14 18" id="KW-0472">Membrane</keyword>
<evidence type="ECO:0000256" key="10">
    <source>
        <dbReference type="ARBA" id="ARBA00022958"/>
    </source>
</evidence>
<feature type="domain" description="ABC transporter" evidence="19">
    <location>
        <begin position="319"/>
        <end position="556"/>
    </location>
</feature>
<dbReference type="InterPro" id="IPR003593">
    <property type="entry name" value="AAA+_ATPase"/>
</dbReference>
<dbReference type="PANTHER" id="PTHR43394">
    <property type="entry name" value="ATP-DEPENDENT PERMEASE MDL1, MITOCHONDRIAL"/>
    <property type="match status" value="1"/>
</dbReference>
<dbReference type="InterPro" id="IPR036640">
    <property type="entry name" value="ABC1_TM_sf"/>
</dbReference>
<dbReference type="FunFam" id="3.40.50.300:FF:000218">
    <property type="entry name" value="Multidrug ABC transporter ATP-binding protein"/>
    <property type="match status" value="1"/>
</dbReference>
<evidence type="ECO:0000313" key="22">
    <source>
        <dbReference type="WBParaSite" id="BXY_1197000.1"/>
    </source>
</evidence>
<dbReference type="InterPro" id="IPR027417">
    <property type="entry name" value="P-loop_NTPase"/>
</dbReference>
<dbReference type="InterPro" id="IPR017871">
    <property type="entry name" value="ABC_transporter-like_CS"/>
</dbReference>
<evidence type="ECO:0000256" key="2">
    <source>
        <dbReference type="ARBA" id="ARBA00007577"/>
    </source>
</evidence>
<dbReference type="Pfam" id="PF00005">
    <property type="entry name" value="ABC_tran"/>
    <property type="match status" value="1"/>
</dbReference>
<evidence type="ECO:0000256" key="6">
    <source>
        <dbReference type="ARBA" id="ARBA00022741"/>
    </source>
</evidence>
<evidence type="ECO:0000256" key="14">
    <source>
        <dbReference type="ARBA" id="ARBA00023136"/>
    </source>
</evidence>
<dbReference type="Pfam" id="PF00664">
    <property type="entry name" value="ABC_membrane"/>
    <property type="match status" value="1"/>
</dbReference>
<organism evidence="21 22">
    <name type="scientific">Bursaphelenchus xylophilus</name>
    <name type="common">Pinewood nematode worm</name>
    <name type="synonym">Aphelenchoides xylophilus</name>
    <dbReference type="NCBI Taxonomy" id="6326"/>
    <lineage>
        <taxon>Eukaryota</taxon>
        <taxon>Metazoa</taxon>
        <taxon>Ecdysozoa</taxon>
        <taxon>Nematoda</taxon>
        <taxon>Chromadorea</taxon>
        <taxon>Rhabditida</taxon>
        <taxon>Tylenchina</taxon>
        <taxon>Tylenchomorpha</taxon>
        <taxon>Aphelenchoidea</taxon>
        <taxon>Aphelenchoididae</taxon>
        <taxon>Bursaphelenchus</taxon>
    </lineage>
</organism>
<evidence type="ECO:0000256" key="5">
    <source>
        <dbReference type="ARBA" id="ARBA00022692"/>
    </source>
</evidence>
<accession>A0A1I7SG06</accession>
<dbReference type="PROSITE" id="PS00211">
    <property type="entry name" value="ABC_TRANSPORTER_1"/>
    <property type="match status" value="1"/>
</dbReference>
<evidence type="ECO:0000256" key="9">
    <source>
        <dbReference type="ARBA" id="ARBA00022946"/>
    </source>
</evidence>
<keyword evidence="12" id="KW-0406">Ion transport</keyword>
<dbReference type="GO" id="GO:0005524">
    <property type="term" value="F:ATP binding"/>
    <property type="evidence" value="ECO:0007669"/>
    <property type="project" value="UniProtKB-KW"/>
</dbReference>
<comment type="subcellular location">
    <subcellularLocation>
        <location evidence="1">Mitochondrion inner membrane</location>
        <topology evidence="1">Multi-pass membrane protein</topology>
    </subcellularLocation>
</comment>
<reference evidence="22" key="1">
    <citation type="submission" date="2016-11" db="UniProtKB">
        <authorList>
            <consortium name="WormBaseParasite"/>
        </authorList>
    </citation>
    <scope>IDENTIFICATION</scope>
</reference>